<proteinExistence type="predicted"/>
<dbReference type="Gene3D" id="1.50.10.150">
    <property type="entry name" value="Voltage-dependent anion channel"/>
    <property type="match status" value="1"/>
</dbReference>
<dbReference type="CDD" id="cd09325">
    <property type="entry name" value="TDT_C4-dicarb_trans"/>
    <property type="match status" value="1"/>
</dbReference>
<name>A0A7U7JU15_9STAP</name>
<dbReference type="GO" id="GO:0005886">
    <property type="term" value="C:plasma membrane"/>
    <property type="evidence" value="ECO:0007669"/>
    <property type="project" value="TreeGrafter"/>
</dbReference>
<evidence type="ECO:0000256" key="4">
    <source>
        <dbReference type="ARBA" id="ARBA00023136"/>
    </source>
</evidence>
<dbReference type="InterPro" id="IPR004695">
    <property type="entry name" value="SLAC1/Mae1/Ssu1/TehA"/>
</dbReference>
<sequence length="314" mass="35258">MRLQNAPLVTSGLVLGLLGLGNLLKDISLAINALCGIFAFLIWLHLLCTMFKNYNTVKEQLNNPLISSVFTTFFMSGFLGTTYLKTFFSNITIINSLITPLWILCLVGIMTHMIIFSFKYLKGFSFENVYPSWTVLFIGIAIAGLTAPVSGYYLIGKLSVIYGFVATCIVLPIVFKRIKIYPLHASIKPNISTICAPFSLVAASYVIAFPKTNAFIVIVFLILAQTFYFYIIIQLPKLLKEPFSPVFSAFTFPLVISATALKNSLPILMFPIIWKGLLFFEILLATIIVFRVLLGYIHYFFKSENKNKLIRDTA</sequence>
<feature type="transmembrane region" description="Helical" evidence="5">
    <location>
        <begin position="245"/>
        <end position="265"/>
    </location>
</feature>
<feature type="transmembrane region" description="Helical" evidence="5">
    <location>
        <begin position="133"/>
        <end position="155"/>
    </location>
</feature>
<keyword evidence="7" id="KW-1185">Reference proteome</keyword>
<organism evidence="6 7">
    <name type="scientific">Staphylococcus argenteus</name>
    <dbReference type="NCBI Taxonomy" id="985002"/>
    <lineage>
        <taxon>Bacteria</taxon>
        <taxon>Bacillati</taxon>
        <taxon>Bacillota</taxon>
        <taxon>Bacilli</taxon>
        <taxon>Bacillales</taxon>
        <taxon>Staphylococcaceae</taxon>
        <taxon>Staphylococcus</taxon>
    </lineage>
</organism>
<dbReference type="InterPro" id="IPR038665">
    <property type="entry name" value="Voltage-dep_anion_channel_sf"/>
</dbReference>
<evidence type="ECO:0000313" key="7">
    <source>
        <dbReference type="Proteomes" id="UP000236509"/>
    </source>
</evidence>
<protein>
    <submittedName>
        <fullName evidence="6">Exfoliative toxin A</fullName>
    </submittedName>
</protein>
<dbReference type="RefSeq" id="WP_031787768.1">
    <property type="nucleotide sequence ID" value="NZ_AP018562.1"/>
</dbReference>
<dbReference type="PANTHER" id="PTHR37955">
    <property type="entry name" value="TELLURITE RESISTANCE PROTEIN TEHA"/>
    <property type="match status" value="1"/>
</dbReference>
<keyword evidence="2 5" id="KW-0812">Transmembrane</keyword>
<feature type="transmembrane region" description="Helical" evidence="5">
    <location>
        <begin position="101"/>
        <end position="121"/>
    </location>
</feature>
<evidence type="ECO:0000256" key="5">
    <source>
        <dbReference type="SAM" id="Phobius"/>
    </source>
</evidence>
<feature type="transmembrane region" description="Helical" evidence="5">
    <location>
        <begin position="30"/>
        <end position="51"/>
    </location>
</feature>
<keyword evidence="4 5" id="KW-0472">Membrane</keyword>
<reference evidence="6 7" key="1">
    <citation type="submission" date="2015-04" db="EMBL/GenBank/DDBJ databases">
        <authorList>
            <person name="Cao L."/>
            <person name="Gao C.H."/>
        </authorList>
    </citation>
    <scope>NUCLEOTIDE SEQUENCE [LARGE SCALE GENOMIC DNA]</scope>
    <source>
        <strain evidence="6 7">SH3</strain>
    </source>
</reference>
<feature type="transmembrane region" description="Helical" evidence="5">
    <location>
        <begin position="190"/>
        <end position="208"/>
    </location>
</feature>
<evidence type="ECO:0000256" key="1">
    <source>
        <dbReference type="ARBA" id="ARBA00004141"/>
    </source>
</evidence>
<evidence type="ECO:0000256" key="3">
    <source>
        <dbReference type="ARBA" id="ARBA00022989"/>
    </source>
</evidence>
<evidence type="ECO:0000256" key="2">
    <source>
        <dbReference type="ARBA" id="ARBA00022692"/>
    </source>
</evidence>
<dbReference type="GO" id="GO:0046583">
    <property type="term" value="F:monoatomic cation efflux transmembrane transporter activity"/>
    <property type="evidence" value="ECO:0007669"/>
    <property type="project" value="TreeGrafter"/>
</dbReference>
<feature type="transmembrane region" description="Helical" evidence="5">
    <location>
        <begin position="277"/>
        <end position="301"/>
    </location>
</feature>
<dbReference type="PANTHER" id="PTHR37955:SF1">
    <property type="entry name" value="DEP DOMAIN-CONTAINING PROTEIN"/>
    <property type="match status" value="1"/>
</dbReference>
<evidence type="ECO:0000313" key="6">
    <source>
        <dbReference type="EMBL" id="CRI26393.1"/>
    </source>
</evidence>
<comment type="caution">
    <text evidence="6">The sequence shown here is derived from an EMBL/GenBank/DDBJ whole genome shotgun (WGS) entry which is preliminary data.</text>
</comment>
<feature type="transmembrane region" description="Helical" evidence="5">
    <location>
        <begin position="214"/>
        <end position="233"/>
    </location>
</feature>
<feature type="transmembrane region" description="Helical" evidence="5">
    <location>
        <begin position="161"/>
        <end position="178"/>
    </location>
</feature>
<feature type="transmembrane region" description="Helical" evidence="5">
    <location>
        <begin position="7"/>
        <end position="24"/>
    </location>
</feature>
<feature type="transmembrane region" description="Helical" evidence="5">
    <location>
        <begin position="63"/>
        <end position="81"/>
    </location>
</feature>
<dbReference type="AlphaFoldDB" id="A0A7U7JU15"/>
<dbReference type="EMBL" id="CVOU01000018">
    <property type="protein sequence ID" value="CRI26393.1"/>
    <property type="molecule type" value="Genomic_DNA"/>
</dbReference>
<keyword evidence="3 5" id="KW-1133">Transmembrane helix</keyword>
<accession>A0A7U7JU15</accession>
<dbReference type="InterPro" id="IPR052951">
    <property type="entry name" value="Tellurite_res_ion_channel"/>
</dbReference>
<gene>
    <name evidence="6" type="ORF">BN1326_60288</name>
</gene>
<dbReference type="Pfam" id="PF03595">
    <property type="entry name" value="SLAC1"/>
    <property type="match status" value="1"/>
</dbReference>
<dbReference type="Proteomes" id="UP000236509">
    <property type="component" value="Unassembled WGS sequence"/>
</dbReference>
<comment type="subcellular location">
    <subcellularLocation>
        <location evidence="1">Membrane</location>
        <topology evidence="1">Multi-pass membrane protein</topology>
    </subcellularLocation>
</comment>